<evidence type="ECO:0000259" key="1">
    <source>
        <dbReference type="Pfam" id="PF13843"/>
    </source>
</evidence>
<keyword evidence="3" id="KW-1185">Reference proteome</keyword>
<protein>
    <recommendedName>
        <fullName evidence="1">PiggyBac transposable element-derived protein domain-containing protein</fullName>
    </recommendedName>
</protein>
<dbReference type="Pfam" id="PF13843">
    <property type="entry name" value="DDE_Tnp_1_7"/>
    <property type="match status" value="1"/>
</dbReference>
<evidence type="ECO:0000313" key="3">
    <source>
        <dbReference type="Proteomes" id="UP001152888"/>
    </source>
</evidence>
<proteinExistence type="predicted"/>
<dbReference type="EMBL" id="CAKOFQ010006691">
    <property type="protein sequence ID" value="CAH1960984.1"/>
    <property type="molecule type" value="Genomic_DNA"/>
</dbReference>
<dbReference type="PANTHER" id="PTHR46599:SF6">
    <property type="entry name" value="DUAL SPECIFICITY PHOSPHATASE 26"/>
    <property type="match status" value="1"/>
</dbReference>
<dbReference type="AlphaFoldDB" id="A0A9P0NZN2"/>
<reference evidence="2" key="1">
    <citation type="submission" date="2022-03" db="EMBL/GenBank/DDBJ databases">
        <authorList>
            <person name="Sayadi A."/>
        </authorList>
    </citation>
    <scope>NUCLEOTIDE SEQUENCE</scope>
</reference>
<dbReference type="InterPro" id="IPR029526">
    <property type="entry name" value="PGBD"/>
</dbReference>
<accession>A0A9P0NZN2</accession>
<dbReference type="Proteomes" id="UP001152888">
    <property type="component" value="Unassembled WGS sequence"/>
</dbReference>
<comment type="caution">
    <text evidence="2">The sequence shown here is derived from an EMBL/GenBank/DDBJ whole genome shotgun (WGS) entry which is preliminary data.</text>
</comment>
<sequence>MSEPPKFRNENKLTDEELLAILETDIYDHYFNDSILENGSSDIEETDTVTETNEIDDVLQVSDSEKDLADSSAVVGQSITYTENPTYTSKDGSVWAKVPLTARTKRRKCNIQTGPTGKEGNKPEKGQGQRVVLDLVNHLSTGYGITTDNFFTSIELANKLLDKNITLCGTLRKNKPYIPKELLPAKYKKDFSSMFAFMENKALVSYVPKKNAAVILLSTEHNDDRISGEECDYKPDIILHNKTKGAVDTTDKLAKEFTTQRKSNRWPMVIFFHLLDIGGINAYKLWMLKNSDWKKNRLDRRRMFLLELGQELIKKNIIRRYHNDKSLHSNIKQSILTILPELNIVRNEPPAPAIRRQQRCFLCDRSKDRKSRKFCIRCNQYVCAEHSKNITVCNKCDN</sequence>
<dbReference type="PANTHER" id="PTHR46599">
    <property type="entry name" value="PIGGYBAC TRANSPOSABLE ELEMENT-DERIVED PROTEIN 4"/>
    <property type="match status" value="1"/>
</dbReference>
<dbReference type="OrthoDB" id="10038921at2759"/>
<organism evidence="2 3">
    <name type="scientific">Acanthoscelides obtectus</name>
    <name type="common">Bean weevil</name>
    <name type="synonym">Bruchus obtectus</name>
    <dbReference type="NCBI Taxonomy" id="200917"/>
    <lineage>
        <taxon>Eukaryota</taxon>
        <taxon>Metazoa</taxon>
        <taxon>Ecdysozoa</taxon>
        <taxon>Arthropoda</taxon>
        <taxon>Hexapoda</taxon>
        <taxon>Insecta</taxon>
        <taxon>Pterygota</taxon>
        <taxon>Neoptera</taxon>
        <taxon>Endopterygota</taxon>
        <taxon>Coleoptera</taxon>
        <taxon>Polyphaga</taxon>
        <taxon>Cucujiformia</taxon>
        <taxon>Chrysomeloidea</taxon>
        <taxon>Chrysomelidae</taxon>
        <taxon>Bruchinae</taxon>
        <taxon>Bruchini</taxon>
        <taxon>Acanthoscelides</taxon>
    </lineage>
</organism>
<name>A0A9P0NZN2_ACAOB</name>
<evidence type="ECO:0000313" key="2">
    <source>
        <dbReference type="EMBL" id="CAH1960984.1"/>
    </source>
</evidence>
<gene>
    <name evidence="2" type="ORF">ACAOBT_LOCUS3913</name>
</gene>
<feature type="domain" description="PiggyBac transposable element-derived protein" evidence="1">
    <location>
        <begin position="109"/>
        <end position="283"/>
    </location>
</feature>